<dbReference type="InterPro" id="IPR036388">
    <property type="entry name" value="WH-like_DNA-bd_sf"/>
</dbReference>
<feature type="domain" description="IclR-ED" evidence="8">
    <location>
        <begin position="83"/>
        <end position="267"/>
    </location>
</feature>
<evidence type="ECO:0000256" key="1">
    <source>
        <dbReference type="ARBA" id="ARBA00022798"/>
    </source>
</evidence>
<dbReference type="Proteomes" id="UP000564629">
    <property type="component" value="Unassembled WGS sequence"/>
</dbReference>
<gene>
    <name evidence="9" type="ORF">CHO01_38140</name>
    <name evidence="10" type="ORF">HNR08_002359</name>
</gene>
<proteinExistence type="predicted"/>
<dbReference type="InterPro" id="IPR005471">
    <property type="entry name" value="Tscrpt_reg_IclR_N"/>
</dbReference>
<evidence type="ECO:0000256" key="3">
    <source>
        <dbReference type="ARBA" id="ARBA00023125"/>
    </source>
</evidence>
<reference evidence="9 11" key="1">
    <citation type="submission" date="2019-07" db="EMBL/GenBank/DDBJ databases">
        <title>Whole genome shotgun sequence of Cellulomonas hominis NBRC 16055.</title>
        <authorList>
            <person name="Hosoyama A."/>
            <person name="Uohara A."/>
            <person name="Ohji S."/>
            <person name="Ichikawa N."/>
        </authorList>
    </citation>
    <scope>NUCLEOTIDE SEQUENCE [LARGE SCALE GENOMIC DNA]</scope>
    <source>
        <strain evidence="9 11">NBRC 16055</strain>
    </source>
</reference>
<dbReference type="InterPro" id="IPR036390">
    <property type="entry name" value="WH_DNA-bd_sf"/>
</dbReference>
<evidence type="ECO:0000313" key="12">
    <source>
        <dbReference type="Proteomes" id="UP000564629"/>
    </source>
</evidence>
<dbReference type="SUPFAM" id="SSF46785">
    <property type="entry name" value="Winged helix' DNA-binding domain"/>
    <property type="match status" value="1"/>
</dbReference>
<dbReference type="AlphaFoldDB" id="A0A511FLI3"/>
<dbReference type="Gene3D" id="3.30.450.40">
    <property type="match status" value="1"/>
</dbReference>
<feature type="domain" description="HTH iclR-type" evidence="7">
    <location>
        <begin position="19"/>
        <end position="82"/>
    </location>
</feature>
<name>A0A511FLI3_9CELL</name>
<evidence type="ECO:0000256" key="4">
    <source>
        <dbReference type="ARBA" id="ARBA00023163"/>
    </source>
</evidence>
<dbReference type="Pfam" id="PF09339">
    <property type="entry name" value="HTH_IclR"/>
    <property type="match status" value="1"/>
</dbReference>
<dbReference type="PANTHER" id="PTHR30136">
    <property type="entry name" value="HELIX-TURN-HELIX TRANSCRIPTIONAL REGULATOR, ICLR FAMILY"/>
    <property type="match status" value="1"/>
</dbReference>
<evidence type="ECO:0000256" key="6">
    <source>
        <dbReference type="ARBA" id="ARBA00070406"/>
    </source>
</evidence>
<protein>
    <recommendedName>
        <fullName evidence="6">Glycerol operon regulatory protein</fullName>
    </recommendedName>
</protein>
<keyword evidence="4" id="KW-0804">Transcription</keyword>
<evidence type="ECO:0000256" key="2">
    <source>
        <dbReference type="ARBA" id="ARBA00023015"/>
    </source>
</evidence>
<dbReference type="GO" id="GO:0006071">
    <property type="term" value="P:glycerol metabolic process"/>
    <property type="evidence" value="ECO:0007669"/>
    <property type="project" value="UniProtKB-KW"/>
</dbReference>
<comment type="function">
    <text evidence="5">May be an activator protein for the gylABX operon.</text>
</comment>
<dbReference type="Proteomes" id="UP000321723">
    <property type="component" value="Unassembled WGS sequence"/>
</dbReference>
<dbReference type="GO" id="GO:0045892">
    <property type="term" value="P:negative regulation of DNA-templated transcription"/>
    <property type="evidence" value="ECO:0007669"/>
    <property type="project" value="TreeGrafter"/>
</dbReference>
<evidence type="ECO:0000313" key="10">
    <source>
        <dbReference type="EMBL" id="MBB5473623.1"/>
    </source>
</evidence>
<dbReference type="FunFam" id="1.10.10.10:FF:000056">
    <property type="entry name" value="IclR family transcriptional regulator"/>
    <property type="match status" value="1"/>
</dbReference>
<dbReference type="PROSITE" id="PS51077">
    <property type="entry name" value="HTH_ICLR"/>
    <property type="match status" value="1"/>
</dbReference>
<evidence type="ECO:0000259" key="7">
    <source>
        <dbReference type="PROSITE" id="PS51077"/>
    </source>
</evidence>
<keyword evidence="1" id="KW-0319">Glycerol metabolism</keyword>
<organism evidence="9 11">
    <name type="scientific">Cellulomonas hominis</name>
    <dbReference type="NCBI Taxonomy" id="156981"/>
    <lineage>
        <taxon>Bacteria</taxon>
        <taxon>Bacillati</taxon>
        <taxon>Actinomycetota</taxon>
        <taxon>Actinomycetes</taxon>
        <taxon>Micrococcales</taxon>
        <taxon>Cellulomonadaceae</taxon>
        <taxon>Cellulomonas</taxon>
    </lineage>
</organism>
<comment type="caution">
    <text evidence="9">The sequence shown here is derived from an EMBL/GenBank/DDBJ whole genome shotgun (WGS) entry which is preliminary data.</text>
</comment>
<keyword evidence="11" id="KW-1185">Reference proteome</keyword>
<dbReference type="RefSeq" id="WP_146840688.1">
    <property type="nucleotide sequence ID" value="NZ_BJVQ01000100.1"/>
</dbReference>
<keyword evidence="2" id="KW-0805">Transcription regulation</keyword>
<dbReference type="Gene3D" id="1.10.10.10">
    <property type="entry name" value="Winged helix-like DNA-binding domain superfamily/Winged helix DNA-binding domain"/>
    <property type="match status" value="1"/>
</dbReference>
<dbReference type="SUPFAM" id="SSF55781">
    <property type="entry name" value="GAF domain-like"/>
    <property type="match status" value="1"/>
</dbReference>
<keyword evidence="3 10" id="KW-0238">DNA-binding</keyword>
<dbReference type="EMBL" id="JACHDN010000001">
    <property type="protein sequence ID" value="MBB5473623.1"/>
    <property type="molecule type" value="Genomic_DNA"/>
</dbReference>
<dbReference type="InterPro" id="IPR014757">
    <property type="entry name" value="Tscrpt_reg_IclR_C"/>
</dbReference>
<evidence type="ECO:0000256" key="5">
    <source>
        <dbReference type="ARBA" id="ARBA00058938"/>
    </source>
</evidence>
<dbReference type="OrthoDB" id="9000968at2"/>
<evidence type="ECO:0000313" key="11">
    <source>
        <dbReference type="Proteomes" id="UP000321723"/>
    </source>
</evidence>
<dbReference type="EMBL" id="BJVQ01000100">
    <property type="protein sequence ID" value="GEL48698.1"/>
    <property type="molecule type" value="Genomic_DNA"/>
</dbReference>
<sequence>MRDETGRAADASAGAASPVESVDRALRTLDAVAAAGPGGASLADLSAALGVHKTTVHRSLAALRHRDYVAQDPDSGRYALGPAAVLLADRYFAEDDLPARLHGALVALCAAADELVHLGVLSGVQVVYLDKVEPERAVRVWSAIGRRNWAVTTALGRAMLAFRDTPRPTLDGYVRAVEPAGRVDADHVADELARARERGYAVELQENEPGIACLAVPLLRGTRPAAALSITAPADRMTPRRMSELHDRIRAVVPPLLPAGLALPAPR</sequence>
<dbReference type="InterPro" id="IPR029016">
    <property type="entry name" value="GAF-like_dom_sf"/>
</dbReference>
<dbReference type="PANTHER" id="PTHR30136:SF24">
    <property type="entry name" value="HTH-TYPE TRANSCRIPTIONAL REPRESSOR ALLR"/>
    <property type="match status" value="1"/>
</dbReference>
<dbReference type="SMART" id="SM00346">
    <property type="entry name" value="HTH_ICLR"/>
    <property type="match status" value="1"/>
</dbReference>
<reference evidence="10 12" key="2">
    <citation type="submission" date="2020-08" db="EMBL/GenBank/DDBJ databases">
        <title>Sequencing the genomes of 1000 actinobacteria strains.</title>
        <authorList>
            <person name="Klenk H.-P."/>
        </authorList>
    </citation>
    <scope>NUCLEOTIDE SEQUENCE [LARGE SCALE GENOMIC DNA]</scope>
    <source>
        <strain evidence="10 12">DSM 9581</strain>
    </source>
</reference>
<evidence type="ECO:0000313" key="9">
    <source>
        <dbReference type="EMBL" id="GEL48698.1"/>
    </source>
</evidence>
<dbReference type="InterPro" id="IPR050707">
    <property type="entry name" value="HTH_MetabolicPath_Reg"/>
</dbReference>
<dbReference type="GO" id="GO:0003677">
    <property type="term" value="F:DNA binding"/>
    <property type="evidence" value="ECO:0007669"/>
    <property type="project" value="UniProtKB-KW"/>
</dbReference>
<accession>A0A511FLI3</accession>
<dbReference type="Pfam" id="PF01614">
    <property type="entry name" value="IclR_C"/>
    <property type="match status" value="1"/>
</dbReference>
<dbReference type="GO" id="GO:0003700">
    <property type="term" value="F:DNA-binding transcription factor activity"/>
    <property type="evidence" value="ECO:0007669"/>
    <property type="project" value="TreeGrafter"/>
</dbReference>
<evidence type="ECO:0000259" key="8">
    <source>
        <dbReference type="PROSITE" id="PS51078"/>
    </source>
</evidence>
<dbReference type="PROSITE" id="PS51078">
    <property type="entry name" value="ICLR_ED"/>
    <property type="match status" value="1"/>
</dbReference>